<reference evidence="3 4" key="1">
    <citation type="submission" date="2014-06" db="EMBL/GenBank/DDBJ databases">
        <authorList>
            <consortium name="DOE Joint Genome Institute"/>
            <person name="Kuo A."/>
            <person name="Kohler A."/>
            <person name="Nagy L.G."/>
            <person name="Floudas D."/>
            <person name="Copeland A."/>
            <person name="Barry K.W."/>
            <person name="Cichocki N."/>
            <person name="Veneault-Fourrey C."/>
            <person name="LaButti K."/>
            <person name="Lindquist E.A."/>
            <person name="Lipzen A."/>
            <person name="Lundell T."/>
            <person name="Morin E."/>
            <person name="Murat C."/>
            <person name="Sun H."/>
            <person name="Tunlid A."/>
            <person name="Henrissat B."/>
            <person name="Grigoriev I.V."/>
            <person name="Hibbett D.S."/>
            <person name="Martin F."/>
            <person name="Nordberg H.P."/>
            <person name="Cantor M.N."/>
            <person name="Hua S.X."/>
        </authorList>
    </citation>
    <scope>NUCLEOTIDE SEQUENCE [LARGE SCALE GENOMIC DNA]</scope>
    <source>
        <strain evidence="3 4">ATCC 200175</strain>
    </source>
</reference>
<dbReference type="EMBL" id="KN820984">
    <property type="protein sequence ID" value="KIJ05432.1"/>
    <property type="molecule type" value="Genomic_DNA"/>
</dbReference>
<dbReference type="Proteomes" id="UP000053647">
    <property type="component" value="Unassembled WGS sequence"/>
</dbReference>
<feature type="compositionally biased region" description="Basic and acidic residues" evidence="1">
    <location>
        <begin position="80"/>
        <end position="95"/>
    </location>
</feature>
<accession>A0A0C9TB41</accession>
<feature type="compositionally biased region" description="Basic and acidic residues" evidence="1">
    <location>
        <begin position="106"/>
        <end position="119"/>
    </location>
</feature>
<feature type="compositionally biased region" description="Acidic residues" evidence="1">
    <location>
        <begin position="96"/>
        <end position="105"/>
    </location>
</feature>
<protein>
    <recommendedName>
        <fullName evidence="2">CxC2-like cysteine cluster KDZ transposase-associated domain-containing protein</fullName>
    </recommendedName>
</protein>
<dbReference type="PANTHER" id="PTHR33096">
    <property type="entry name" value="CXC2 DOMAIN-CONTAINING PROTEIN"/>
    <property type="match status" value="1"/>
</dbReference>
<dbReference type="PANTHER" id="PTHR33096:SF1">
    <property type="entry name" value="CXC1-LIKE CYSTEINE CLUSTER ASSOCIATED WITH KDZ TRANSPOSASES DOMAIN-CONTAINING PROTEIN"/>
    <property type="match status" value="1"/>
</dbReference>
<dbReference type="InterPro" id="IPR040521">
    <property type="entry name" value="KDZ"/>
</dbReference>
<sequence length="625" mass="70524">MGKYSRKKVPTNTHPVESGDKSTSGRSQAKFRYAYRRFQRPSSTANLPTPPSMETNEIDHTDVQCTIGEASGWITTDQLENAREKPQKRQTKADSGDGETEEEAEKQDATEQPSTDKEGFPTMASIQAELDSFSAFDTRHYDDARNHLLTVVDISGIHITAICPSTQKSPRTAFTFQLLESFRLMNLECKVTAMSFYKYLRRVTDPILPHATPDRYKELLRISRQWRYLQNKLVFGFAHNSRVKVKDGDLAYFCPACPQPGVNLFEDWIEDLRGAWKYSRSFVMDGNFSAEHMKLKNYDDFDLTGGSGYFTASPVIKHIFRLQTTNSQNPPHLAATGIGAIACARHGCFVPDTVVDFQKGEQQVNMDYALCRTLRKLEGMPRAAIIYDIACQFNMHFGARVSRSDYLKFSDTIQIIWGIGLFHIHGHQDVCLSRYSPDLIPGIGKVDGEVLETLWSQLNEICGSTRSMTAAHRKEVLNDHMLDSNRKKMLNIVQSLLRKYIQALQASEVAEEGYRNLTANADQSLITRWIVQAEEAQTRRFADVTAMDIFDVQLQRAPTWAEMQLQLAEDPAQPSSARGVASWLSLGLKIEELQSRIAGLVKQAGANPPLPSTWISIAERPDWTT</sequence>
<feature type="domain" description="CxC2-like cysteine cluster KDZ transposase-associated" evidence="2">
    <location>
        <begin position="163"/>
        <end position="205"/>
    </location>
</feature>
<name>A0A0C9TB41_PAXIN</name>
<organism evidence="3 4">
    <name type="scientific">Paxillus involutus ATCC 200175</name>
    <dbReference type="NCBI Taxonomy" id="664439"/>
    <lineage>
        <taxon>Eukaryota</taxon>
        <taxon>Fungi</taxon>
        <taxon>Dikarya</taxon>
        <taxon>Basidiomycota</taxon>
        <taxon>Agaricomycotina</taxon>
        <taxon>Agaricomycetes</taxon>
        <taxon>Agaricomycetidae</taxon>
        <taxon>Boletales</taxon>
        <taxon>Paxilineae</taxon>
        <taxon>Paxillaceae</taxon>
        <taxon>Paxillus</taxon>
    </lineage>
</organism>
<evidence type="ECO:0000256" key="1">
    <source>
        <dbReference type="SAM" id="MobiDB-lite"/>
    </source>
</evidence>
<gene>
    <name evidence="3" type="ORF">PAXINDRAFT_21310</name>
</gene>
<feature type="region of interest" description="Disordered" evidence="1">
    <location>
        <begin position="1"/>
        <end position="119"/>
    </location>
</feature>
<proteinExistence type="predicted"/>
<dbReference type="Pfam" id="PF18803">
    <property type="entry name" value="CxC2"/>
    <property type="match status" value="1"/>
</dbReference>
<dbReference type="OrthoDB" id="3192989at2759"/>
<evidence type="ECO:0000313" key="4">
    <source>
        <dbReference type="Proteomes" id="UP000053647"/>
    </source>
</evidence>
<feature type="compositionally biased region" description="Polar residues" evidence="1">
    <location>
        <begin position="10"/>
        <end position="27"/>
    </location>
</feature>
<feature type="compositionally biased region" description="Polar residues" evidence="1">
    <location>
        <begin position="40"/>
        <end position="55"/>
    </location>
</feature>
<keyword evidence="4" id="KW-1185">Reference proteome</keyword>
<dbReference type="InterPro" id="IPR041457">
    <property type="entry name" value="CxC2_KDZ-assoc"/>
</dbReference>
<dbReference type="Pfam" id="PF18758">
    <property type="entry name" value="KDZ"/>
    <property type="match status" value="1"/>
</dbReference>
<evidence type="ECO:0000313" key="3">
    <source>
        <dbReference type="EMBL" id="KIJ05432.1"/>
    </source>
</evidence>
<dbReference type="HOGENOM" id="CLU_003703_12_2_1"/>
<reference evidence="4" key="2">
    <citation type="submission" date="2015-01" db="EMBL/GenBank/DDBJ databases">
        <title>Evolutionary Origins and Diversification of the Mycorrhizal Mutualists.</title>
        <authorList>
            <consortium name="DOE Joint Genome Institute"/>
            <consortium name="Mycorrhizal Genomics Consortium"/>
            <person name="Kohler A."/>
            <person name="Kuo A."/>
            <person name="Nagy L.G."/>
            <person name="Floudas D."/>
            <person name="Copeland A."/>
            <person name="Barry K.W."/>
            <person name="Cichocki N."/>
            <person name="Veneault-Fourrey C."/>
            <person name="LaButti K."/>
            <person name="Lindquist E.A."/>
            <person name="Lipzen A."/>
            <person name="Lundell T."/>
            <person name="Morin E."/>
            <person name="Murat C."/>
            <person name="Riley R."/>
            <person name="Ohm R."/>
            <person name="Sun H."/>
            <person name="Tunlid A."/>
            <person name="Henrissat B."/>
            <person name="Grigoriev I.V."/>
            <person name="Hibbett D.S."/>
            <person name="Martin F."/>
        </authorList>
    </citation>
    <scope>NUCLEOTIDE SEQUENCE [LARGE SCALE GENOMIC DNA]</scope>
    <source>
        <strain evidence="4">ATCC 200175</strain>
    </source>
</reference>
<dbReference type="AlphaFoldDB" id="A0A0C9TB41"/>
<evidence type="ECO:0000259" key="2">
    <source>
        <dbReference type="Pfam" id="PF18803"/>
    </source>
</evidence>